<protein>
    <submittedName>
        <fullName evidence="1">Uncharacterized protein</fullName>
    </submittedName>
</protein>
<evidence type="ECO:0000313" key="1">
    <source>
        <dbReference type="EnsemblProtists" id="EOD19067"/>
    </source>
</evidence>
<reference evidence="1" key="2">
    <citation type="submission" date="2024-10" db="UniProtKB">
        <authorList>
            <consortium name="EnsemblProtists"/>
        </authorList>
    </citation>
    <scope>IDENTIFICATION</scope>
</reference>
<dbReference type="InterPro" id="IPR004344">
    <property type="entry name" value="TTL/TTLL_fam"/>
</dbReference>
<dbReference type="Gene3D" id="3.30.470.20">
    <property type="entry name" value="ATP-grasp fold, B domain"/>
    <property type="match status" value="1"/>
</dbReference>
<dbReference type="AlphaFoldDB" id="A0A0D3J6D2"/>
<dbReference type="EnsemblProtists" id="EOD19067">
    <property type="protein sequence ID" value="EOD19067"/>
    <property type="gene ID" value="EMIHUDRAFT_458828"/>
</dbReference>
<keyword evidence="2" id="KW-1185">Reference proteome</keyword>
<organism evidence="1 2">
    <name type="scientific">Emiliania huxleyi (strain CCMP1516)</name>
    <dbReference type="NCBI Taxonomy" id="280463"/>
    <lineage>
        <taxon>Eukaryota</taxon>
        <taxon>Haptista</taxon>
        <taxon>Haptophyta</taxon>
        <taxon>Prymnesiophyceae</taxon>
        <taxon>Isochrysidales</taxon>
        <taxon>Noelaerhabdaceae</taxon>
        <taxon>Emiliania</taxon>
    </lineage>
</organism>
<dbReference type="RefSeq" id="XP_005771496.1">
    <property type="nucleotide sequence ID" value="XM_005771439.1"/>
</dbReference>
<proteinExistence type="predicted"/>
<sequence>MAISMAMLGLESFRCRLAGVLRFIRQLSLLRLVPRWVRARVRRHHGGWKYACDSANHRKWLAPALEAAGLREEEEGWRGTAAVRWTLRKRVLPDPVGAAAFNCLPQLQLLDDKALLALLCRSFSRTAPLVTHVIYGEWDAARLAALRERWGASACDEPRWFPDRWEQGHGTGALEGFEWRRRSHEQDRDSKGLAAPRRSDLPSNLQPCVGFSAALFDRLSRPLEPTDVPGGYCYVVQQYVDRPLLLGGRKFELRQYVLLCGDGAGFTYSTALLRLASVPYELRSEDRRAHITNKYVQTGWESTSELVGSLDDIEWTSARWPGYERLLEASLLPLLRDLLDVNINPAFGAFSEATQAALVRPLFADLAALVLLVAARGSDRKGGSGAGGGGVGLPPKAVDDLAAHTAYMLFKKSHRKREWCHWKNDENEIIRAGC</sequence>
<dbReference type="KEGG" id="ehx:EMIHUDRAFT_458828"/>
<accession>A0A0D3J6D2</accession>
<name>A0A0D3J6D2_EMIH1</name>
<reference evidence="2" key="1">
    <citation type="journal article" date="2013" name="Nature">
        <title>Pan genome of the phytoplankton Emiliania underpins its global distribution.</title>
        <authorList>
            <person name="Read B.A."/>
            <person name="Kegel J."/>
            <person name="Klute M.J."/>
            <person name="Kuo A."/>
            <person name="Lefebvre S.C."/>
            <person name="Maumus F."/>
            <person name="Mayer C."/>
            <person name="Miller J."/>
            <person name="Monier A."/>
            <person name="Salamov A."/>
            <person name="Young J."/>
            <person name="Aguilar M."/>
            <person name="Claverie J.M."/>
            <person name="Frickenhaus S."/>
            <person name="Gonzalez K."/>
            <person name="Herman E.K."/>
            <person name="Lin Y.C."/>
            <person name="Napier J."/>
            <person name="Ogata H."/>
            <person name="Sarno A.F."/>
            <person name="Shmutz J."/>
            <person name="Schroeder D."/>
            <person name="de Vargas C."/>
            <person name="Verret F."/>
            <person name="von Dassow P."/>
            <person name="Valentin K."/>
            <person name="Van de Peer Y."/>
            <person name="Wheeler G."/>
            <person name="Dacks J.B."/>
            <person name="Delwiche C.F."/>
            <person name="Dyhrman S.T."/>
            <person name="Glockner G."/>
            <person name="John U."/>
            <person name="Richards T."/>
            <person name="Worden A.Z."/>
            <person name="Zhang X."/>
            <person name="Grigoriev I.V."/>
            <person name="Allen A.E."/>
            <person name="Bidle K."/>
            <person name="Borodovsky M."/>
            <person name="Bowler C."/>
            <person name="Brownlee C."/>
            <person name="Cock J.M."/>
            <person name="Elias M."/>
            <person name="Gladyshev V.N."/>
            <person name="Groth M."/>
            <person name="Guda C."/>
            <person name="Hadaegh A."/>
            <person name="Iglesias-Rodriguez M.D."/>
            <person name="Jenkins J."/>
            <person name="Jones B.M."/>
            <person name="Lawson T."/>
            <person name="Leese F."/>
            <person name="Lindquist E."/>
            <person name="Lobanov A."/>
            <person name="Lomsadze A."/>
            <person name="Malik S.B."/>
            <person name="Marsh M.E."/>
            <person name="Mackinder L."/>
            <person name="Mock T."/>
            <person name="Mueller-Roeber B."/>
            <person name="Pagarete A."/>
            <person name="Parker M."/>
            <person name="Probert I."/>
            <person name="Quesneville H."/>
            <person name="Raines C."/>
            <person name="Rensing S.A."/>
            <person name="Riano-Pachon D.M."/>
            <person name="Richier S."/>
            <person name="Rokitta S."/>
            <person name="Shiraiwa Y."/>
            <person name="Soanes D.M."/>
            <person name="van der Giezen M."/>
            <person name="Wahlund T.M."/>
            <person name="Williams B."/>
            <person name="Wilson W."/>
            <person name="Wolfe G."/>
            <person name="Wurch L.L."/>
        </authorList>
    </citation>
    <scope>NUCLEOTIDE SEQUENCE</scope>
</reference>
<dbReference type="PaxDb" id="2903-EOD19067"/>
<dbReference type="HOGENOM" id="CLU_646296_0_0_1"/>
<dbReference type="PANTHER" id="PTHR46069:SF1">
    <property type="entry name" value="CHROMOSOME UNDETERMINED SCAFFOLD_125, WHOLE GENOME SHOTGUN SEQUENCE"/>
    <property type="match status" value="1"/>
</dbReference>
<evidence type="ECO:0000313" key="2">
    <source>
        <dbReference type="Proteomes" id="UP000013827"/>
    </source>
</evidence>
<dbReference type="PANTHER" id="PTHR46069">
    <property type="entry name" value="TUBULIN TYROSINE LIGASE"/>
    <property type="match status" value="1"/>
</dbReference>
<dbReference type="Proteomes" id="UP000013827">
    <property type="component" value="Unassembled WGS sequence"/>
</dbReference>
<dbReference type="GeneID" id="17264613"/>
<dbReference type="Pfam" id="PF03133">
    <property type="entry name" value="TTL"/>
    <property type="match status" value="1"/>
</dbReference>